<dbReference type="Proteomes" id="UP000444721">
    <property type="component" value="Unassembled WGS sequence"/>
</dbReference>
<sequence length="566" mass="66077">MYNNISAKVTTKNTDESTFTTDMDDEHVHLITHDERQYVSPKPANLQVPAMPHHLRLVRDARIMKDLNTTISTMEGNSIGSNINSISYAHTNHPTKRNQTIHETIIPGIMVDRELTPTMKNNVVFLTDDSPSKPMQIRLNMNQHYLLYNDYVEGALQSGKRRNSDFVPHLFQTLGDCHFELPPTRQETEHACAHREDENFATPFSSNKTLFRRRGATLPPSFSLKTHRRRALFSNIAQTIFQRIIMHDDLFFVVTEFLCWRDLLALTHTCSQLFNLGATLPFVWKNCLYSFKANLESKEHQLHKELKEKAELATVTYCHFETFREVYEALAVPAENKSVKCFEQMHDIMNIEGRLFFKKISLESKARWEMAERLLSQTSPRNTSGCNSNLSSNCKDDLTELLQPCTSSSVYSFSYDPESCLNEEMSPFLFSPQISLECYDELYKEKVPLDWKGLIRYFYSPQSFYDACLADFSKLRKILEFFQLSFKPYPELLVLHTFYLNYNENANPKVFTSSTRAFVGWSFFFGKFLESNLHLIHERNQNFKKRDELERQLLPFILKKFSRDFV</sequence>
<reference evidence="1 2" key="1">
    <citation type="journal article" date="2019" name="Sci. Rep.">
        <title>Nanopore sequencing improves the draft genome of the human pathogenic amoeba Naegleria fowleri.</title>
        <authorList>
            <person name="Liechti N."/>
            <person name="Schurch N."/>
            <person name="Bruggmann R."/>
            <person name="Wittwer M."/>
        </authorList>
    </citation>
    <scope>NUCLEOTIDE SEQUENCE [LARGE SCALE GENOMIC DNA]</scope>
    <source>
        <strain evidence="1 2">ATCC 30894</strain>
    </source>
</reference>
<dbReference type="EMBL" id="VFQX01000012">
    <property type="protein sequence ID" value="KAF0982170.1"/>
    <property type="molecule type" value="Genomic_DNA"/>
</dbReference>
<dbReference type="VEuPathDB" id="AmoebaDB:NF0080160"/>
<organism evidence="1 2">
    <name type="scientific">Naegleria fowleri</name>
    <name type="common">Brain eating amoeba</name>
    <dbReference type="NCBI Taxonomy" id="5763"/>
    <lineage>
        <taxon>Eukaryota</taxon>
        <taxon>Discoba</taxon>
        <taxon>Heterolobosea</taxon>
        <taxon>Tetramitia</taxon>
        <taxon>Eutetramitia</taxon>
        <taxon>Vahlkampfiidae</taxon>
        <taxon>Naegleria</taxon>
    </lineage>
</organism>
<dbReference type="AlphaFoldDB" id="A0A6A5C8U1"/>
<evidence type="ECO:0000313" key="2">
    <source>
        <dbReference type="Proteomes" id="UP000444721"/>
    </source>
</evidence>
<protein>
    <recommendedName>
        <fullName evidence="3">F-box domain-containing protein</fullName>
    </recommendedName>
</protein>
<dbReference type="VEuPathDB" id="AmoebaDB:NfTy_023450"/>
<name>A0A6A5C8U1_NAEFO</name>
<dbReference type="GeneID" id="68119246"/>
<gene>
    <name evidence="1" type="ORF">FDP41_012031</name>
</gene>
<dbReference type="VEuPathDB" id="AmoebaDB:FDP41_012031"/>
<evidence type="ECO:0008006" key="3">
    <source>
        <dbReference type="Google" id="ProtNLM"/>
    </source>
</evidence>
<proteinExistence type="predicted"/>
<comment type="caution">
    <text evidence="1">The sequence shown here is derived from an EMBL/GenBank/DDBJ whole genome shotgun (WGS) entry which is preliminary data.</text>
</comment>
<dbReference type="RefSeq" id="XP_044566883.1">
    <property type="nucleotide sequence ID" value="XM_044702507.1"/>
</dbReference>
<dbReference type="OrthoDB" id="10371665at2759"/>
<evidence type="ECO:0000313" key="1">
    <source>
        <dbReference type="EMBL" id="KAF0982170.1"/>
    </source>
</evidence>
<accession>A0A6A5C8U1</accession>
<keyword evidence="2" id="KW-1185">Reference proteome</keyword>